<evidence type="ECO:0000256" key="6">
    <source>
        <dbReference type="ARBA" id="ARBA00023136"/>
    </source>
</evidence>
<reference evidence="10" key="1">
    <citation type="journal article" date="2019" name="Int. J. Syst. Evol. Microbiol.">
        <title>The Global Catalogue of Microorganisms (GCM) 10K type strain sequencing project: providing services to taxonomists for standard genome sequencing and annotation.</title>
        <authorList>
            <consortium name="The Broad Institute Genomics Platform"/>
            <consortium name="The Broad Institute Genome Sequencing Center for Infectious Disease"/>
            <person name="Wu L."/>
            <person name="Ma J."/>
        </authorList>
    </citation>
    <scope>NUCLEOTIDE SEQUENCE [LARGE SCALE GENOMIC DNA]</scope>
    <source>
        <strain evidence="10">JCM 9377</strain>
    </source>
</reference>
<evidence type="ECO:0000256" key="2">
    <source>
        <dbReference type="ARBA" id="ARBA00022448"/>
    </source>
</evidence>
<dbReference type="CDD" id="cd06261">
    <property type="entry name" value="TM_PBP2"/>
    <property type="match status" value="1"/>
</dbReference>
<feature type="transmembrane region" description="Helical" evidence="7">
    <location>
        <begin position="90"/>
        <end position="111"/>
    </location>
</feature>
<sequence length="293" mass="32558">MSSVNRTIVSPLQLSSRWGRRIYWATVVFMVVLFTAVFVFPLYWMVTGALKSGEEFAKVPPTYFPSSFNFQSYKDAWNLMNLDRYLVNTIYYAGGAWAFSLGFDVAAAYALSKLRPVFGNVVLFMMLSTLMIPPLVILLPAYLTIKDVPIVHLDLQNSPWALWLPAVANGFSIFLLKRFFDSIPTDLLEAAQLDGASAFRILWSIILPISRPILGVVSIFTVVAVWKDYAWPLITLSDPDKMTISVGLVHSSANMPQTTLTAGLVIASVPTILVFFLFQRHIMAGLTAGSLKG</sequence>
<dbReference type="EMBL" id="BAAAUV010000020">
    <property type="protein sequence ID" value="GAA3230098.1"/>
    <property type="molecule type" value="Genomic_DNA"/>
</dbReference>
<dbReference type="Proteomes" id="UP001501237">
    <property type="component" value="Unassembled WGS sequence"/>
</dbReference>
<dbReference type="RefSeq" id="WP_344835143.1">
    <property type="nucleotide sequence ID" value="NZ_BAAAUV010000020.1"/>
</dbReference>
<feature type="domain" description="ABC transmembrane type-1" evidence="8">
    <location>
        <begin position="86"/>
        <end position="278"/>
    </location>
</feature>
<feature type="transmembrane region" description="Helical" evidence="7">
    <location>
        <begin position="123"/>
        <end position="145"/>
    </location>
</feature>
<dbReference type="PANTHER" id="PTHR43744">
    <property type="entry name" value="ABC TRANSPORTER PERMEASE PROTEIN MG189-RELATED-RELATED"/>
    <property type="match status" value="1"/>
</dbReference>
<accession>A0ABP6QN72</accession>
<evidence type="ECO:0000256" key="7">
    <source>
        <dbReference type="RuleBase" id="RU363032"/>
    </source>
</evidence>
<keyword evidence="2 7" id="KW-0813">Transport</keyword>
<dbReference type="InterPro" id="IPR035906">
    <property type="entry name" value="MetI-like_sf"/>
</dbReference>
<evidence type="ECO:0000313" key="9">
    <source>
        <dbReference type="EMBL" id="GAA3230098.1"/>
    </source>
</evidence>
<feature type="transmembrane region" description="Helical" evidence="7">
    <location>
        <begin position="260"/>
        <end position="278"/>
    </location>
</feature>
<keyword evidence="10" id="KW-1185">Reference proteome</keyword>
<organism evidence="9 10">
    <name type="scientific">Actinocorallia longicatena</name>
    <dbReference type="NCBI Taxonomy" id="111803"/>
    <lineage>
        <taxon>Bacteria</taxon>
        <taxon>Bacillati</taxon>
        <taxon>Actinomycetota</taxon>
        <taxon>Actinomycetes</taxon>
        <taxon>Streptosporangiales</taxon>
        <taxon>Thermomonosporaceae</taxon>
        <taxon>Actinocorallia</taxon>
    </lineage>
</organism>
<evidence type="ECO:0000256" key="5">
    <source>
        <dbReference type="ARBA" id="ARBA00022989"/>
    </source>
</evidence>
<evidence type="ECO:0000256" key="1">
    <source>
        <dbReference type="ARBA" id="ARBA00004651"/>
    </source>
</evidence>
<dbReference type="PANTHER" id="PTHR43744:SF12">
    <property type="entry name" value="ABC TRANSPORTER PERMEASE PROTEIN MG189-RELATED"/>
    <property type="match status" value="1"/>
</dbReference>
<keyword evidence="5 7" id="KW-1133">Transmembrane helix</keyword>
<name>A0ABP6QN72_9ACTN</name>
<feature type="transmembrane region" description="Helical" evidence="7">
    <location>
        <begin position="201"/>
        <end position="226"/>
    </location>
</feature>
<evidence type="ECO:0000259" key="8">
    <source>
        <dbReference type="PROSITE" id="PS50928"/>
    </source>
</evidence>
<evidence type="ECO:0000256" key="4">
    <source>
        <dbReference type="ARBA" id="ARBA00022692"/>
    </source>
</evidence>
<comment type="caution">
    <text evidence="9">The sequence shown here is derived from an EMBL/GenBank/DDBJ whole genome shotgun (WGS) entry which is preliminary data.</text>
</comment>
<gene>
    <name evidence="9" type="ORF">GCM10010468_60360</name>
</gene>
<comment type="subcellular location">
    <subcellularLocation>
        <location evidence="1 7">Cell membrane</location>
        <topology evidence="1 7">Multi-pass membrane protein</topology>
    </subcellularLocation>
</comment>
<keyword evidence="6 7" id="KW-0472">Membrane</keyword>
<keyword evidence="3" id="KW-1003">Cell membrane</keyword>
<comment type="similarity">
    <text evidence="7">Belongs to the binding-protein-dependent transport system permease family.</text>
</comment>
<dbReference type="Pfam" id="PF00528">
    <property type="entry name" value="BPD_transp_1"/>
    <property type="match status" value="1"/>
</dbReference>
<keyword evidence="4 7" id="KW-0812">Transmembrane</keyword>
<dbReference type="SUPFAM" id="SSF161098">
    <property type="entry name" value="MetI-like"/>
    <property type="match status" value="1"/>
</dbReference>
<proteinExistence type="inferred from homology"/>
<protein>
    <submittedName>
        <fullName evidence="9">Carbohydrate ABC transporter permease</fullName>
    </submittedName>
</protein>
<evidence type="ECO:0000313" key="10">
    <source>
        <dbReference type="Proteomes" id="UP001501237"/>
    </source>
</evidence>
<evidence type="ECO:0000256" key="3">
    <source>
        <dbReference type="ARBA" id="ARBA00022475"/>
    </source>
</evidence>
<feature type="transmembrane region" description="Helical" evidence="7">
    <location>
        <begin position="21"/>
        <end position="44"/>
    </location>
</feature>
<dbReference type="Gene3D" id="1.10.3720.10">
    <property type="entry name" value="MetI-like"/>
    <property type="match status" value="1"/>
</dbReference>
<dbReference type="InterPro" id="IPR000515">
    <property type="entry name" value="MetI-like"/>
</dbReference>
<feature type="transmembrane region" description="Helical" evidence="7">
    <location>
        <begin position="160"/>
        <end position="180"/>
    </location>
</feature>
<dbReference type="PROSITE" id="PS50928">
    <property type="entry name" value="ABC_TM1"/>
    <property type="match status" value="1"/>
</dbReference>